<dbReference type="Gene3D" id="3.40.50.300">
    <property type="entry name" value="P-loop containing nucleotide triphosphate hydrolases"/>
    <property type="match status" value="1"/>
</dbReference>
<evidence type="ECO:0000313" key="1">
    <source>
        <dbReference type="EMBL" id="AXV05117.1"/>
    </source>
</evidence>
<keyword evidence="2" id="KW-1185">Reference proteome</keyword>
<dbReference type="AlphaFoldDB" id="A0A346XSC0"/>
<sequence>MGTVRGVQRVSVVGTSGVGKTTLTGVLARALDVPALQLDAVHHLPGWTPIDTPTFRQQVGAFVARPGWVVDGNYAAVRDLVWARADTVVYLDYPRWRVMRQLVPRTLRRLITREELYNGNREELPNLLSRDPDRNILLWAWTTHRAKREEFTAAMADPANAGLRFIHLTSPAHTADFVRTLRE</sequence>
<reference evidence="1 2" key="1">
    <citation type="submission" date="2018-09" db="EMBL/GenBank/DDBJ databases">
        <title>Complete genome sequence of Euzebya sp. DY32-46 isolated from seawater of Pacific Ocean.</title>
        <authorList>
            <person name="Xu L."/>
            <person name="Wu Y.-H."/>
            <person name="Xu X.-W."/>
        </authorList>
    </citation>
    <scope>NUCLEOTIDE SEQUENCE [LARGE SCALE GENOMIC DNA]</scope>
    <source>
        <strain evidence="1 2">DY32-46</strain>
    </source>
</reference>
<dbReference type="Proteomes" id="UP000264006">
    <property type="component" value="Chromosome"/>
</dbReference>
<dbReference type="GO" id="GO:0016301">
    <property type="term" value="F:kinase activity"/>
    <property type="evidence" value="ECO:0007669"/>
    <property type="project" value="UniProtKB-KW"/>
</dbReference>
<dbReference type="PANTHER" id="PTHR37816">
    <property type="entry name" value="YALI0E33011P"/>
    <property type="match status" value="1"/>
</dbReference>
<organism evidence="1 2">
    <name type="scientific">Euzebya pacifica</name>
    <dbReference type="NCBI Taxonomy" id="1608957"/>
    <lineage>
        <taxon>Bacteria</taxon>
        <taxon>Bacillati</taxon>
        <taxon>Actinomycetota</taxon>
        <taxon>Nitriliruptoria</taxon>
        <taxon>Euzebyales</taxon>
    </lineage>
</organism>
<dbReference type="KEGG" id="euz:DVS28_a0410"/>
<evidence type="ECO:0000313" key="2">
    <source>
        <dbReference type="Proteomes" id="UP000264006"/>
    </source>
</evidence>
<dbReference type="InterPro" id="IPR052922">
    <property type="entry name" value="Cytidylate_Kinase-2"/>
</dbReference>
<dbReference type="PANTHER" id="PTHR37816:SF1">
    <property type="entry name" value="TOXIN"/>
    <property type="match status" value="1"/>
</dbReference>
<accession>A0A346XSC0</accession>
<name>A0A346XSC0_9ACTN</name>
<keyword evidence="1" id="KW-0808">Transferase</keyword>
<dbReference type="EMBL" id="CP031165">
    <property type="protein sequence ID" value="AXV05117.1"/>
    <property type="molecule type" value="Genomic_DNA"/>
</dbReference>
<keyword evidence="1" id="KW-0418">Kinase</keyword>
<protein>
    <submittedName>
        <fullName evidence="1">Adenylate kinase</fullName>
    </submittedName>
</protein>
<proteinExistence type="predicted"/>
<dbReference type="InterPro" id="IPR027417">
    <property type="entry name" value="P-loop_NTPase"/>
</dbReference>
<dbReference type="SUPFAM" id="SSF52540">
    <property type="entry name" value="P-loop containing nucleoside triphosphate hydrolases"/>
    <property type="match status" value="1"/>
</dbReference>
<gene>
    <name evidence="1" type="ORF">DVS28_a0410</name>
</gene>